<dbReference type="Pfam" id="PF00793">
    <property type="entry name" value="DAHP_synth_1"/>
    <property type="match status" value="1"/>
</dbReference>
<dbReference type="Proteomes" id="UP000325787">
    <property type="component" value="Chromosome"/>
</dbReference>
<comment type="similarity">
    <text evidence="3">Belongs to the class-I DAHP synthase family.</text>
</comment>
<feature type="domain" description="DAHP synthetase I/KDSA" evidence="12">
    <location>
        <begin position="46"/>
        <end position="146"/>
    </location>
</feature>
<evidence type="ECO:0000313" key="13">
    <source>
        <dbReference type="EMBL" id="QFZ17878.1"/>
    </source>
</evidence>
<evidence type="ECO:0000256" key="5">
    <source>
        <dbReference type="ARBA" id="ARBA00022605"/>
    </source>
</evidence>
<dbReference type="InterPro" id="IPR013785">
    <property type="entry name" value="Aldolase_TIM"/>
</dbReference>
<comment type="function">
    <text evidence="1">Stereospecific condensation of phosphoenolpyruvate (PEP) and D-erythrose-4-phosphate (E4P) giving rise to 3-deoxy-D-arabino-heptulosonate-7-phosphate (DAHP).</text>
</comment>
<dbReference type="GO" id="GO:0008652">
    <property type="term" value="P:amino acid biosynthetic process"/>
    <property type="evidence" value="ECO:0007669"/>
    <property type="project" value="UniProtKB-KW"/>
</dbReference>
<dbReference type="EMBL" id="CP034550">
    <property type="protein sequence ID" value="QFZ17878.1"/>
    <property type="molecule type" value="Genomic_DNA"/>
</dbReference>
<evidence type="ECO:0000256" key="4">
    <source>
        <dbReference type="ARBA" id="ARBA00012694"/>
    </source>
</evidence>
<evidence type="ECO:0000259" key="12">
    <source>
        <dbReference type="Pfam" id="PF00793"/>
    </source>
</evidence>
<dbReference type="EC" id="2.5.1.54" evidence="4"/>
<dbReference type="PANTHER" id="PTHR21225:SF12">
    <property type="entry name" value="PHOSPHO-2-DEHYDRO-3-DEOXYHEPTONATE ALDOLASE, TYROSINE-INHIBITED"/>
    <property type="match status" value="1"/>
</dbReference>
<protein>
    <recommendedName>
        <fullName evidence="4">3-deoxy-7-phosphoheptulonate synthase</fullName>
        <ecNumber evidence="4">2.5.1.54</ecNumber>
    </recommendedName>
    <alternativeName>
        <fullName evidence="10">3-deoxy-D-arabino-heptulosonate 7-phosphate synthase</fullName>
    </alternativeName>
    <alternativeName>
        <fullName evidence="9">DAHP synthase</fullName>
    </alternativeName>
    <alternativeName>
        <fullName evidence="8">Phospho-2-keto-3-deoxyheptonate aldolase</fullName>
    </alternativeName>
</protein>
<comment type="catalytic activity">
    <reaction evidence="11">
        <text>D-erythrose 4-phosphate + phosphoenolpyruvate + H2O = 7-phospho-2-dehydro-3-deoxy-D-arabino-heptonate + phosphate</text>
        <dbReference type="Rhea" id="RHEA:14717"/>
        <dbReference type="ChEBI" id="CHEBI:15377"/>
        <dbReference type="ChEBI" id="CHEBI:16897"/>
        <dbReference type="ChEBI" id="CHEBI:43474"/>
        <dbReference type="ChEBI" id="CHEBI:58394"/>
        <dbReference type="ChEBI" id="CHEBI:58702"/>
        <dbReference type="EC" id="2.5.1.54"/>
    </reaction>
</comment>
<dbReference type="PANTHER" id="PTHR21225">
    <property type="entry name" value="PHOSPHO-2-DEHYDRO-3-DEOXYHEPTONATE ALDOLASE DAHP SYNTHETASE"/>
    <property type="match status" value="1"/>
</dbReference>
<dbReference type="KEGG" id="ssyi:EKG83_10635"/>
<evidence type="ECO:0000256" key="1">
    <source>
        <dbReference type="ARBA" id="ARBA00003726"/>
    </source>
</evidence>
<reference evidence="14" key="1">
    <citation type="journal article" date="2021" name="Curr. Microbiol.">
        <title>Complete genome of nocamycin-producing strain Saccharothrix syringae NRRL B-16468 reveals the biosynthetic potential for secondary metabolites.</title>
        <authorList>
            <person name="Mo X."/>
            <person name="Yang S."/>
        </authorList>
    </citation>
    <scope>NUCLEOTIDE SEQUENCE [LARGE SCALE GENOMIC DNA]</scope>
    <source>
        <strain evidence="14">ATCC 51364 / DSM 43886 / JCM 6844 / KCTC 9398 / NBRC 14523 / NRRL B-16468 / INA 2240</strain>
    </source>
</reference>
<proteinExistence type="inferred from homology"/>
<dbReference type="SUPFAM" id="SSF51569">
    <property type="entry name" value="Aldolase"/>
    <property type="match status" value="1"/>
</dbReference>
<dbReference type="Gene3D" id="3.20.20.70">
    <property type="entry name" value="Aldolase class I"/>
    <property type="match status" value="1"/>
</dbReference>
<accession>A0A5Q0GV49</accession>
<dbReference type="InterPro" id="IPR006218">
    <property type="entry name" value="DAHP1/KDSA"/>
</dbReference>
<dbReference type="GO" id="GO:0009073">
    <property type="term" value="P:aromatic amino acid family biosynthetic process"/>
    <property type="evidence" value="ECO:0007669"/>
    <property type="project" value="UniProtKB-KW"/>
</dbReference>
<evidence type="ECO:0000256" key="3">
    <source>
        <dbReference type="ARBA" id="ARBA00007985"/>
    </source>
</evidence>
<name>A0A5Q0GV49_SACSY</name>
<dbReference type="GO" id="GO:0003849">
    <property type="term" value="F:3-deoxy-7-phosphoheptulonate synthase activity"/>
    <property type="evidence" value="ECO:0007669"/>
    <property type="project" value="UniProtKB-EC"/>
</dbReference>
<evidence type="ECO:0000256" key="7">
    <source>
        <dbReference type="ARBA" id="ARBA00023141"/>
    </source>
</evidence>
<sequence length="378" mass="38728">MGEKGRSVPGRTAAVTAAVQMPPAAEVPRPLGVAYEVHRHRTTIRRVLDGEDDRLVVVAGPNPLRGTAALLDYARQLAEAAVPYTQQLLVVLRVLPEVPGGGGLVGGMDFPALRRFLLDAGRIGLPVATEHHHPAAAAATADLVAHAVVRSRRVPVAVLPMPAGVACDSPEDIAAAVRAAAVPADRSPGHGTPDAVAVRAAGSARPTGYSTPDAVAVRATGSARPTGYPAPDAVAVRATGSARPTGYSTPDAVAVSATGPTGTPLGHDTRAWCPRPHAVVRPSAAGVLPVRATVDRLRGTGLAGRLLVDLTPRADHERGQWAGGAEVARLLAAGHTGPAGVLVESSLHGAGARLSLPDTVALLDTLAIAVERRRMRLR</sequence>
<keyword evidence="14" id="KW-1185">Reference proteome</keyword>
<dbReference type="AlphaFoldDB" id="A0A5Q0GV49"/>
<evidence type="ECO:0000256" key="6">
    <source>
        <dbReference type="ARBA" id="ARBA00022679"/>
    </source>
</evidence>
<dbReference type="UniPathway" id="UPA00053">
    <property type="reaction ID" value="UER00084"/>
</dbReference>
<keyword evidence="7" id="KW-0057">Aromatic amino acid biosynthesis</keyword>
<keyword evidence="6" id="KW-0808">Transferase</keyword>
<organism evidence="13 14">
    <name type="scientific">Saccharothrix syringae</name>
    <name type="common">Nocardiopsis syringae</name>
    <dbReference type="NCBI Taxonomy" id="103733"/>
    <lineage>
        <taxon>Bacteria</taxon>
        <taxon>Bacillati</taxon>
        <taxon>Actinomycetota</taxon>
        <taxon>Actinomycetes</taxon>
        <taxon>Pseudonocardiales</taxon>
        <taxon>Pseudonocardiaceae</taxon>
        <taxon>Saccharothrix</taxon>
    </lineage>
</organism>
<evidence type="ECO:0000256" key="2">
    <source>
        <dbReference type="ARBA" id="ARBA00004688"/>
    </source>
</evidence>
<dbReference type="GO" id="GO:0005737">
    <property type="term" value="C:cytoplasm"/>
    <property type="evidence" value="ECO:0007669"/>
    <property type="project" value="TreeGrafter"/>
</dbReference>
<keyword evidence="5" id="KW-0028">Amino-acid biosynthesis</keyword>
<dbReference type="GO" id="GO:0009423">
    <property type="term" value="P:chorismate biosynthetic process"/>
    <property type="evidence" value="ECO:0007669"/>
    <property type="project" value="UniProtKB-UniPathway"/>
</dbReference>
<gene>
    <name evidence="13" type="ORF">EKG83_10635</name>
</gene>
<evidence type="ECO:0000256" key="8">
    <source>
        <dbReference type="ARBA" id="ARBA00031111"/>
    </source>
</evidence>
<evidence type="ECO:0000256" key="11">
    <source>
        <dbReference type="ARBA" id="ARBA00047508"/>
    </source>
</evidence>
<comment type="pathway">
    <text evidence="2">Metabolic intermediate biosynthesis; chorismate biosynthesis; chorismate from D-erythrose 4-phosphate and phosphoenolpyruvate: step 1/7.</text>
</comment>
<dbReference type="InterPro" id="IPR006219">
    <property type="entry name" value="DAHP_synth_1"/>
</dbReference>
<evidence type="ECO:0000256" key="10">
    <source>
        <dbReference type="ARBA" id="ARBA00032193"/>
    </source>
</evidence>
<evidence type="ECO:0000313" key="14">
    <source>
        <dbReference type="Proteomes" id="UP000325787"/>
    </source>
</evidence>
<evidence type="ECO:0000256" key="9">
    <source>
        <dbReference type="ARBA" id="ARBA00031349"/>
    </source>
</evidence>